<dbReference type="KEGG" id="aaf:AURANDRAFT_18666"/>
<dbReference type="SUPFAM" id="SSF54001">
    <property type="entry name" value="Cysteine proteinases"/>
    <property type="match status" value="1"/>
</dbReference>
<dbReference type="SMART" id="SM00645">
    <property type="entry name" value="Pept_C1"/>
    <property type="match status" value="1"/>
</dbReference>
<dbReference type="GO" id="GO:0008234">
    <property type="term" value="F:cysteine-type peptidase activity"/>
    <property type="evidence" value="ECO:0007669"/>
    <property type="project" value="InterPro"/>
</dbReference>
<proteinExistence type="predicted"/>
<dbReference type="InterPro" id="IPR013128">
    <property type="entry name" value="Peptidase_C1A"/>
</dbReference>
<gene>
    <name evidence="1" type="primary">CTSO</name>
    <name evidence="1" type="ORF">SO694_00048217</name>
</gene>
<dbReference type="Pfam" id="PF08246">
    <property type="entry name" value="Inhibitor_I29"/>
    <property type="match status" value="1"/>
</dbReference>
<name>A0ABR1G7Z0_AURAN</name>
<accession>A0ABR1G7Z0</accession>
<dbReference type="SMART" id="SM00848">
    <property type="entry name" value="Inhibitor_I29"/>
    <property type="match status" value="1"/>
</dbReference>
<dbReference type="EMBL" id="JBBJCI010000079">
    <property type="protein sequence ID" value="KAK7249396.1"/>
    <property type="molecule type" value="Genomic_DNA"/>
</dbReference>
<organism evidence="1 2">
    <name type="scientific">Aureococcus anophagefferens</name>
    <name type="common">Harmful bloom alga</name>
    <dbReference type="NCBI Taxonomy" id="44056"/>
    <lineage>
        <taxon>Eukaryota</taxon>
        <taxon>Sar</taxon>
        <taxon>Stramenopiles</taxon>
        <taxon>Ochrophyta</taxon>
        <taxon>Pelagophyceae</taxon>
        <taxon>Pelagomonadales</taxon>
        <taxon>Pelagomonadaceae</taxon>
        <taxon>Aureococcus</taxon>
    </lineage>
</organism>
<dbReference type="Proteomes" id="UP001363151">
    <property type="component" value="Unassembled WGS sequence"/>
</dbReference>
<comment type="caution">
    <text evidence="1">The sequence shown here is derived from an EMBL/GenBank/DDBJ whole genome shotgun (WGS) entry which is preliminary data.</text>
</comment>
<sequence length="346" mass="37253">MLKAALLLVPAAALTDESLFELFKSDYVKSYNSTEAEAERFTIFSANLRKTEALNAQRVDEDDAEFGVTQFMDLTEAEFKAQYLNYVPSEQVLAEDVYAAPEGFAAPGSLDWRTKQSGVVSDVKDQGQCGSCWAFSATEQIESEWVLAGNDPLVFAPQQIVSCDKVDQGCNGGNTETAYAYVEKAGGMALESAYPYKSGTSGNTGRCKKFETAGGDVESFSYVVPECKKGKCNDQDEDKMAAALASHGPASICVNAGAWQTYTKGVMTNLQCGSHAANALDHCVQVVGYTGYTGDAKACGKGLKDKCVWNVRNSWGTSWGYQGYIRVQMGKNACGIANDATFAKVK</sequence>
<keyword evidence="2" id="KW-1185">Reference proteome</keyword>
<reference evidence="1 2" key="1">
    <citation type="submission" date="2024-03" db="EMBL/GenBank/DDBJ databases">
        <title>Aureococcus anophagefferens CCMP1851 and Kratosvirus quantuckense: Draft genome of a second virus-susceptible host strain in the model system.</title>
        <authorList>
            <person name="Chase E."/>
            <person name="Truchon A.R."/>
            <person name="Schepens W."/>
            <person name="Wilhelm S.W."/>
        </authorList>
    </citation>
    <scope>NUCLEOTIDE SEQUENCE [LARGE SCALE GENOMIC DNA]</scope>
    <source>
        <strain evidence="1 2">CCMP1851</strain>
    </source>
</reference>
<dbReference type="InterPro" id="IPR039417">
    <property type="entry name" value="Peptidase_C1A_papain-like"/>
</dbReference>
<dbReference type="PROSITE" id="PS00139">
    <property type="entry name" value="THIOL_PROTEASE_CYS"/>
    <property type="match status" value="1"/>
</dbReference>
<dbReference type="GO" id="GO:0006508">
    <property type="term" value="P:proteolysis"/>
    <property type="evidence" value="ECO:0007669"/>
    <property type="project" value="InterPro"/>
</dbReference>
<dbReference type="PANTHER" id="PTHR12411">
    <property type="entry name" value="CYSTEINE PROTEASE FAMILY C1-RELATED"/>
    <property type="match status" value="1"/>
</dbReference>
<dbReference type="PRINTS" id="PR00705">
    <property type="entry name" value="PAPAIN"/>
</dbReference>
<dbReference type="InterPro" id="IPR013201">
    <property type="entry name" value="Prot_inhib_I29"/>
</dbReference>
<dbReference type="InterPro" id="IPR000668">
    <property type="entry name" value="Peptidase_C1A_C"/>
</dbReference>
<dbReference type="Gene3D" id="3.90.70.10">
    <property type="entry name" value="Cysteine proteinases"/>
    <property type="match status" value="1"/>
</dbReference>
<evidence type="ECO:0000313" key="1">
    <source>
        <dbReference type="EMBL" id="KAK7249396.1"/>
    </source>
</evidence>
<evidence type="ECO:0000313" key="2">
    <source>
        <dbReference type="Proteomes" id="UP001363151"/>
    </source>
</evidence>
<protein>
    <submittedName>
        <fullName evidence="1">C1 peptidase family protein</fullName>
    </submittedName>
</protein>
<dbReference type="CDD" id="cd02248">
    <property type="entry name" value="Peptidase_C1A"/>
    <property type="match status" value="1"/>
</dbReference>
<dbReference type="Pfam" id="PF00112">
    <property type="entry name" value="Peptidase_C1"/>
    <property type="match status" value="1"/>
</dbReference>
<dbReference type="InterPro" id="IPR038765">
    <property type="entry name" value="Papain-like_cys_pep_sf"/>
</dbReference>
<dbReference type="InterPro" id="IPR000169">
    <property type="entry name" value="Pept_cys_AS"/>
</dbReference>